<evidence type="ECO:0000313" key="2">
    <source>
        <dbReference type="Proteomes" id="UP000694660"/>
    </source>
</evidence>
<comment type="caution">
    <text evidence="1">The sequence shown here is derived from an EMBL/GenBank/DDBJ whole genome shotgun (WGS) entry which is preliminary data.</text>
</comment>
<dbReference type="Proteomes" id="UP000694660">
    <property type="component" value="Unassembled WGS sequence"/>
</dbReference>
<gene>
    <name evidence="1" type="ORF">I8J34_14555</name>
</gene>
<protein>
    <submittedName>
        <fullName evidence="1">Uncharacterized protein</fullName>
    </submittedName>
</protein>
<organism evidence="1 2">
    <name type="scientific">Denitromonas iodatirespirans</name>
    <dbReference type="NCBI Taxonomy" id="2795389"/>
    <lineage>
        <taxon>Bacteria</taxon>
        <taxon>Pseudomonadati</taxon>
        <taxon>Pseudomonadota</taxon>
        <taxon>Betaproteobacteria</taxon>
        <taxon>Rhodocyclales</taxon>
        <taxon>Zoogloeaceae</taxon>
        <taxon>Denitromonas</taxon>
    </lineage>
</organism>
<sequence length="143" mass="15207">MFKWFSCCAADTASPSGIEPIERALQPGTTAVISVACCTPGAAGGDEEVLAAVAQGLKLLGDERVPLLVSATEAQKFAMGMPAHLDAPARRAVEQVVALFSQHGMGIFPVVMVDRQIVFYGGIPTPDQLAQRVRNLRERTELV</sequence>
<dbReference type="EMBL" id="JAEKFT010000016">
    <property type="protein sequence ID" value="MBT0962399.1"/>
    <property type="molecule type" value="Genomic_DNA"/>
</dbReference>
<accession>A0A944D9E2</accession>
<proteinExistence type="predicted"/>
<dbReference type="AlphaFoldDB" id="A0A944D9E2"/>
<evidence type="ECO:0000313" key="1">
    <source>
        <dbReference type="EMBL" id="MBT0962399.1"/>
    </source>
</evidence>
<name>A0A944D9E2_DENI1</name>
<reference evidence="2" key="1">
    <citation type="journal article" date="2022" name="ISME J.">
        <title>Genetic and phylogenetic analysis of dissimilatory iodate-reducing bacteria identifies potential niches across the world's oceans.</title>
        <authorList>
            <person name="Reyes-Umana V."/>
            <person name="Henning Z."/>
            <person name="Lee K."/>
            <person name="Barnum T.P."/>
            <person name="Coates J.D."/>
        </authorList>
    </citation>
    <scope>NUCLEOTIDE SEQUENCE [LARGE SCALE GENOMIC DNA]</scope>
    <source>
        <strain evidence="2">IR12</strain>
    </source>
</reference>
<dbReference type="RefSeq" id="WP_214362348.1">
    <property type="nucleotide sequence ID" value="NZ_JAEKFT010000016.1"/>
</dbReference>
<keyword evidence="2" id="KW-1185">Reference proteome</keyword>